<protein>
    <recommendedName>
        <fullName evidence="9">Tryptophan synthase alpha chain</fullName>
        <ecNumber evidence="9">4.2.1.20</ecNumber>
    </recommendedName>
</protein>
<reference evidence="11 12" key="1">
    <citation type="journal article" date="2011" name="J. Bacteriol.">
        <title>Genome sequence of the ethanol-producing Zymomonas mobilis subsp. pomaceae lectotype strain ATCC 29192.</title>
        <authorList>
            <person name="Kouvelis V.N."/>
            <person name="Davenport K.W."/>
            <person name="Brettin T.S."/>
            <person name="Bruce D."/>
            <person name="Detter C."/>
            <person name="Han C.S."/>
            <person name="Nolan M."/>
            <person name="Tapia R."/>
            <person name="Damoulaki A."/>
            <person name="Kyrpides N.C."/>
            <person name="Typas M.A."/>
            <person name="Pappas K.M."/>
        </authorList>
    </citation>
    <scope>NUCLEOTIDE SEQUENCE [LARGE SCALE GENOMIC DNA]</scope>
    <source>
        <strain evidence="12">ATCC 29192 / DSM 22645 / JCM 10191 / CCUG 17912 / NBRC 13757 / NCIMB 11200 / NRRL B-4491 / Barker I</strain>
    </source>
</reference>
<dbReference type="HAMAP" id="MF_00131">
    <property type="entry name" value="Trp_synth_alpha"/>
    <property type="match status" value="1"/>
</dbReference>
<dbReference type="PANTHER" id="PTHR43406">
    <property type="entry name" value="TRYPTOPHAN SYNTHASE, ALPHA CHAIN"/>
    <property type="match status" value="1"/>
</dbReference>
<dbReference type="CDD" id="cd04724">
    <property type="entry name" value="Tryptophan_synthase_alpha"/>
    <property type="match status" value="1"/>
</dbReference>
<dbReference type="eggNOG" id="COG0159">
    <property type="taxonomic scope" value="Bacteria"/>
</dbReference>
<dbReference type="PATRIC" id="fig|579138.3.peg.668"/>
<evidence type="ECO:0000256" key="10">
    <source>
        <dbReference type="RuleBase" id="RU003662"/>
    </source>
</evidence>
<gene>
    <name evidence="9" type="primary">trpA</name>
    <name evidence="11" type="ordered locus">Zymop_0635</name>
</gene>
<evidence type="ECO:0000256" key="1">
    <source>
        <dbReference type="ARBA" id="ARBA00003365"/>
    </source>
</evidence>
<evidence type="ECO:0000256" key="6">
    <source>
        <dbReference type="ARBA" id="ARBA00023141"/>
    </source>
</evidence>
<dbReference type="STRING" id="579138.Zymop_0635"/>
<dbReference type="UniPathway" id="UPA00035">
    <property type="reaction ID" value="UER00044"/>
</dbReference>
<evidence type="ECO:0000256" key="7">
    <source>
        <dbReference type="ARBA" id="ARBA00023239"/>
    </source>
</evidence>
<dbReference type="Gene3D" id="3.20.20.70">
    <property type="entry name" value="Aldolase class I"/>
    <property type="match status" value="1"/>
</dbReference>
<dbReference type="FunFam" id="3.20.20.70:FF:000037">
    <property type="entry name" value="Tryptophan synthase alpha chain"/>
    <property type="match status" value="1"/>
</dbReference>
<dbReference type="GO" id="GO:0004834">
    <property type="term" value="F:tryptophan synthase activity"/>
    <property type="evidence" value="ECO:0007669"/>
    <property type="project" value="UniProtKB-UniRule"/>
</dbReference>
<evidence type="ECO:0000256" key="4">
    <source>
        <dbReference type="ARBA" id="ARBA00022605"/>
    </source>
</evidence>
<dbReference type="NCBIfam" id="TIGR00262">
    <property type="entry name" value="trpA"/>
    <property type="match status" value="1"/>
</dbReference>
<evidence type="ECO:0000313" key="12">
    <source>
        <dbReference type="Proteomes" id="UP000000491"/>
    </source>
</evidence>
<evidence type="ECO:0000256" key="5">
    <source>
        <dbReference type="ARBA" id="ARBA00022822"/>
    </source>
</evidence>
<dbReference type="AlphaFoldDB" id="F8ERS9"/>
<keyword evidence="4 9" id="KW-0028">Amino-acid biosynthesis</keyword>
<dbReference type="InterPro" id="IPR002028">
    <property type="entry name" value="Trp_synthase_suA"/>
</dbReference>
<evidence type="ECO:0000256" key="2">
    <source>
        <dbReference type="ARBA" id="ARBA00004733"/>
    </source>
</evidence>
<comment type="similarity">
    <text evidence="9 10">Belongs to the TrpA family.</text>
</comment>
<accession>F8ERS9</accession>
<name>F8ERS9_ZYMMT</name>
<dbReference type="InterPro" id="IPR018204">
    <property type="entry name" value="Trp_synthase_alpha_AS"/>
</dbReference>
<keyword evidence="7 9" id="KW-0456">Lyase</keyword>
<organism evidence="11 12">
    <name type="scientific">Zymomonas mobilis subsp. pomaceae (strain ATCC 29192 / DSM 22645 / JCM 10191 / CCUG 17912 / NBRC 13757 / NCIMB 11200 / NRRL B-4491 / Barker I)</name>
    <dbReference type="NCBI Taxonomy" id="579138"/>
    <lineage>
        <taxon>Bacteria</taxon>
        <taxon>Pseudomonadati</taxon>
        <taxon>Pseudomonadota</taxon>
        <taxon>Alphaproteobacteria</taxon>
        <taxon>Sphingomonadales</taxon>
        <taxon>Zymomonadaceae</taxon>
        <taxon>Zymomonas</taxon>
    </lineage>
</organism>
<dbReference type="EC" id="4.2.1.20" evidence="9"/>
<comment type="function">
    <text evidence="1 9">The alpha subunit is responsible for the aldol cleavage of indoleglycerol phosphate to indole and glyceraldehyde 3-phosphate.</text>
</comment>
<dbReference type="RefSeq" id="WP_013933936.1">
    <property type="nucleotide sequence ID" value="NC_015709.1"/>
</dbReference>
<comment type="pathway">
    <text evidence="2 9">Amino-acid biosynthesis; L-tryptophan biosynthesis; L-tryptophan from chorismate: step 5/5.</text>
</comment>
<dbReference type="InterPro" id="IPR011060">
    <property type="entry name" value="RibuloseP-bd_barrel"/>
</dbReference>
<comment type="subunit">
    <text evidence="3 9">Tetramer of two alpha and two beta chains.</text>
</comment>
<feature type="active site" description="Proton acceptor" evidence="9">
    <location>
        <position position="49"/>
    </location>
</feature>
<dbReference type="SUPFAM" id="SSF51366">
    <property type="entry name" value="Ribulose-phoshate binding barrel"/>
    <property type="match status" value="1"/>
</dbReference>
<evidence type="ECO:0000256" key="8">
    <source>
        <dbReference type="ARBA" id="ARBA00049047"/>
    </source>
</evidence>
<proteinExistence type="inferred from homology"/>
<sequence>MSRITDVFAKAKKDNRAALIAFITAGDPTPDKTPDLLDKLVENGVDIIELGMPFSDPMADGPAIQKANLRALAAKTSHDDIFAIAADFRKRHPNTPLILMGYANTMTFKGSDDFSSRAKKSGIDGVICVDIPPEEDATLGIDIRKYGLDMIRLATPTSDEKRLKTILHGATGFLYYVSVAGVTGLQQATEASITSAMDRIKAVTDLPVAVGFGIRTAEQAAAVAQKADAVVVGSAFVNKIEDAVRQNQDPAPALAQLAQMLSTAVCHARKEKVA</sequence>
<dbReference type="Proteomes" id="UP000000491">
    <property type="component" value="Chromosome"/>
</dbReference>
<comment type="catalytic activity">
    <reaction evidence="8 9">
        <text>(1S,2R)-1-C-(indol-3-yl)glycerol 3-phosphate + L-serine = D-glyceraldehyde 3-phosphate + L-tryptophan + H2O</text>
        <dbReference type="Rhea" id="RHEA:10532"/>
        <dbReference type="ChEBI" id="CHEBI:15377"/>
        <dbReference type="ChEBI" id="CHEBI:33384"/>
        <dbReference type="ChEBI" id="CHEBI:57912"/>
        <dbReference type="ChEBI" id="CHEBI:58866"/>
        <dbReference type="ChEBI" id="CHEBI:59776"/>
        <dbReference type="EC" id="4.2.1.20"/>
    </reaction>
</comment>
<dbReference type="GO" id="GO:0005829">
    <property type="term" value="C:cytosol"/>
    <property type="evidence" value="ECO:0007669"/>
    <property type="project" value="TreeGrafter"/>
</dbReference>
<dbReference type="EMBL" id="CP002865">
    <property type="protein sequence ID" value="AEI37537.1"/>
    <property type="molecule type" value="Genomic_DNA"/>
</dbReference>
<evidence type="ECO:0000256" key="3">
    <source>
        <dbReference type="ARBA" id="ARBA00011270"/>
    </source>
</evidence>
<keyword evidence="6 9" id="KW-0057">Aromatic amino acid biosynthesis</keyword>
<dbReference type="InterPro" id="IPR013785">
    <property type="entry name" value="Aldolase_TIM"/>
</dbReference>
<keyword evidence="5 9" id="KW-0822">Tryptophan biosynthesis</keyword>
<dbReference type="HOGENOM" id="CLU_016734_0_0_5"/>
<dbReference type="PROSITE" id="PS00167">
    <property type="entry name" value="TRP_SYNTHASE_ALPHA"/>
    <property type="match status" value="1"/>
</dbReference>
<dbReference type="KEGG" id="zmp:Zymop_0635"/>
<evidence type="ECO:0000256" key="9">
    <source>
        <dbReference type="HAMAP-Rule" id="MF_00131"/>
    </source>
</evidence>
<feature type="active site" description="Proton acceptor" evidence="9">
    <location>
        <position position="60"/>
    </location>
</feature>
<evidence type="ECO:0000313" key="11">
    <source>
        <dbReference type="EMBL" id="AEI37537.1"/>
    </source>
</evidence>
<dbReference type="PANTHER" id="PTHR43406:SF1">
    <property type="entry name" value="TRYPTOPHAN SYNTHASE ALPHA CHAIN, CHLOROPLASTIC"/>
    <property type="match status" value="1"/>
</dbReference>
<dbReference type="Pfam" id="PF00290">
    <property type="entry name" value="Trp_syntA"/>
    <property type="match status" value="1"/>
</dbReference>